<evidence type="ECO:0000256" key="1">
    <source>
        <dbReference type="ARBA" id="ARBA00004651"/>
    </source>
</evidence>
<dbReference type="SUPFAM" id="SSF55604">
    <property type="entry name" value="Glucose permease domain IIB"/>
    <property type="match status" value="1"/>
</dbReference>
<evidence type="ECO:0000259" key="13">
    <source>
        <dbReference type="PROSITE" id="PS51098"/>
    </source>
</evidence>
<feature type="domain" description="PTS EIIC type-1" evidence="14">
    <location>
        <begin position="1"/>
        <end position="418"/>
    </location>
</feature>
<proteinExistence type="predicted"/>
<keyword evidence="4" id="KW-0762">Sugar transport</keyword>
<evidence type="ECO:0000256" key="5">
    <source>
        <dbReference type="ARBA" id="ARBA00022679"/>
    </source>
</evidence>
<evidence type="ECO:0000256" key="2">
    <source>
        <dbReference type="ARBA" id="ARBA00022448"/>
    </source>
</evidence>
<feature type="transmembrane region" description="Helical" evidence="12">
    <location>
        <begin position="384"/>
        <end position="406"/>
    </location>
</feature>
<dbReference type="NCBIfam" id="TIGR02005">
    <property type="entry name" value="PTS-IIBC-alpha"/>
    <property type="match status" value="1"/>
</dbReference>
<feature type="active site" description="Phosphocysteine intermediate; for EIIB activity" evidence="11">
    <location>
        <position position="476"/>
    </location>
</feature>
<dbReference type="Gene3D" id="3.30.1360.60">
    <property type="entry name" value="Glucose permease domain IIB"/>
    <property type="match status" value="1"/>
</dbReference>
<comment type="subcellular location">
    <subcellularLocation>
        <location evidence="1">Cell membrane</location>
        <topology evidence="1">Multi-pass membrane protein</topology>
    </subcellularLocation>
</comment>
<evidence type="ECO:0000256" key="4">
    <source>
        <dbReference type="ARBA" id="ARBA00022597"/>
    </source>
</evidence>
<dbReference type="GO" id="GO:0005886">
    <property type="term" value="C:plasma membrane"/>
    <property type="evidence" value="ECO:0007669"/>
    <property type="project" value="UniProtKB-SubCell"/>
</dbReference>
<evidence type="ECO:0000256" key="8">
    <source>
        <dbReference type="ARBA" id="ARBA00022777"/>
    </source>
</evidence>
<evidence type="ECO:0000256" key="7">
    <source>
        <dbReference type="ARBA" id="ARBA00022692"/>
    </source>
</evidence>
<dbReference type="RefSeq" id="WP_103892541.1">
    <property type="nucleotide sequence ID" value="NZ_CP027768.1"/>
</dbReference>
<evidence type="ECO:0000256" key="6">
    <source>
        <dbReference type="ARBA" id="ARBA00022683"/>
    </source>
</evidence>
<dbReference type="PANTHER" id="PTHR30009:SF12">
    <property type="entry name" value="PHOSPHOTRANSFERASE IIC COMPONENT GLVC"/>
    <property type="match status" value="1"/>
</dbReference>
<sequence>MKDKIQKFGGAMFTPVMLLSFSGIILALTIVFQNPIIMGSIAEEGTLWYRIWDIVSQGMWTVFNNLELLFAIALPIGLAKKSLPRTSMESFVVYMSFNYFVGAILENFGDFFGVDFSVEPEPGSGLKLIGGVKTLDTGIVGAIVVALMVVYLHDHFFDKKVPDWLAMFNGSSLVVFLGMISSIVLALIFCFIWPIFQQGLGSIQSFFVGSGGFGIWCYSLFERLLLPTGLHHLLTQPFSYGPVVVEGGITTYWLDHLAEFSRSTRPLAELFPGAAFKLYGQNQIFGVPGIAAALYFTARPENKKKIAALVIPAAVTAVVGGITEPLLFTFLFVSPMLYGVYAILSATLTASVYLVGVRGDFTSGLITWSAKNYIPLWQNHYQEYLTQIGVGLLFTLIFFVVFYYFIIKFDVKTPGRQITGETKLYTKKDYERKKQGKKDTDVAVAMSETNNVFKTKALVFLEGLGGENNIESVTNCATRLRVNVRDPEKVLDDNYFMGNEAIGVVRKKNNIQVIVGTSVSQVRDEFDRLLQ</sequence>
<evidence type="ECO:0000259" key="14">
    <source>
        <dbReference type="PROSITE" id="PS51103"/>
    </source>
</evidence>
<feature type="transmembrane region" description="Helical" evidence="12">
    <location>
        <begin position="12"/>
        <end position="38"/>
    </location>
</feature>
<dbReference type="Pfam" id="PF02378">
    <property type="entry name" value="PTS_EIIC"/>
    <property type="match status" value="1"/>
</dbReference>
<dbReference type="GO" id="GO:0090563">
    <property type="term" value="F:protein-phosphocysteine-sugar phosphotransferase activity"/>
    <property type="evidence" value="ECO:0007669"/>
    <property type="project" value="TreeGrafter"/>
</dbReference>
<dbReference type="InterPro" id="IPR010975">
    <property type="entry name" value="PTS_IIBC_a_glc"/>
</dbReference>
<feature type="transmembrane region" description="Helical" evidence="12">
    <location>
        <begin position="306"/>
        <end position="332"/>
    </location>
</feature>
<keyword evidence="8" id="KW-0418">Kinase</keyword>
<feature type="transmembrane region" description="Helical" evidence="12">
    <location>
        <begin position="173"/>
        <end position="196"/>
    </location>
</feature>
<keyword evidence="10 12" id="KW-0472">Membrane</keyword>
<dbReference type="InterPro" id="IPR050429">
    <property type="entry name" value="PTS_Glucose_EIICBA"/>
</dbReference>
<feature type="transmembrane region" description="Helical" evidence="12">
    <location>
        <begin position="58"/>
        <end position="79"/>
    </location>
</feature>
<evidence type="ECO:0000313" key="16">
    <source>
        <dbReference type="Proteomes" id="UP000280475"/>
    </source>
</evidence>
<dbReference type="InterPro" id="IPR018113">
    <property type="entry name" value="PTrfase_EIIB_Cys"/>
</dbReference>
<evidence type="ECO:0000256" key="9">
    <source>
        <dbReference type="ARBA" id="ARBA00022989"/>
    </source>
</evidence>
<dbReference type="CDD" id="cd00212">
    <property type="entry name" value="PTS_IIB_glc"/>
    <property type="match status" value="1"/>
</dbReference>
<keyword evidence="5" id="KW-0808">Transferase</keyword>
<dbReference type="PANTHER" id="PTHR30009">
    <property type="entry name" value="CYTOCHROME C-TYPE SYNTHESIS PROTEIN AND PTS TRANSMEMBRANE COMPONENT"/>
    <property type="match status" value="1"/>
</dbReference>
<keyword evidence="3" id="KW-1003">Cell membrane</keyword>
<dbReference type="NCBIfam" id="TIGR00826">
    <property type="entry name" value="EIIB_glc"/>
    <property type="match status" value="1"/>
</dbReference>
<dbReference type="InterPro" id="IPR003352">
    <property type="entry name" value="PTS_EIIC"/>
</dbReference>
<dbReference type="InterPro" id="IPR013013">
    <property type="entry name" value="PTS_EIIC_1"/>
</dbReference>
<evidence type="ECO:0000256" key="10">
    <source>
        <dbReference type="ARBA" id="ARBA00023136"/>
    </source>
</evidence>
<feature type="transmembrane region" description="Helical" evidence="12">
    <location>
        <begin position="91"/>
        <end position="108"/>
    </location>
</feature>
<organism evidence="15 16">
    <name type="scientific">Tetragenococcus halophilus</name>
    <name type="common">Pediococcus halophilus</name>
    <dbReference type="NCBI Taxonomy" id="51669"/>
    <lineage>
        <taxon>Bacteria</taxon>
        <taxon>Bacillati</taxon>
        <taxon>Bacillota</taxon>
        <taxon>Bacilli</taxon>
        <taxon>Lactobacillales</taxon>
        <taxon>Enterococcaceae</taxon>
        <taxon>Tetragenococcus</taxon>
    </lineage>
</organism>
<feature type="transmembrane region" description="Helical" evidence="12">
    <location>
        <begin position="128"/>
        <end position="152"/>
    </location>
</feature>
<dbReference type="PROSITE" id="PS01035">
    <property type="entry name" value="PTS_EIIB_TYPE_1_CYS"/>
    <property type="match status" value="1"/>
</dbReference>
<gene>
    <name evidence="15" type="ORF">C7H83_04610</name>
</gene>
<dbReference type="EMBL" id="CP027768">
    <property type="protein sequence ID" value="AYW49810.1"/>
    <property type="molecule type" value="Genomic_DNA"/>
</dbReference>
<dbReference type="GO" id="GO:0008982">
    <property type="term" value="F:protein-N(PI)-phosphohistidine-sugar phosphotransferase activity"/>
    <property type="evidence" value="ECO:0007669"/>
    <property type="project" value="InterPro"/>
</dbReference>
<dbReference type="InterPro" id="IPR036878">
    <property type="entry name" value="Glu_permease_IIB"/>
</dbReference>
<dbReference type="PROSITE" id="PS51103">
    <property type="entry name" value="PTS_EIIC_TYPE_1"/>
    <property type="match status" value="1"/>
</dbReference>
<dbReference type="GO" id="GO:0016301">
    <property type="term" value="F:kinase activity"/>
    <property type="evidence" value="ECO:0007669"/>
    <property type="project" value="UniProtKB-KW"/>
</dbReference>
<protein>
    <submittedName>
        <fullName evidence="15">Uncharacterized protein</fullName>
    </submittedName>
</protein>
<dbReference type="Pfam" id="PF00367">
    <property type="entry name" value="PTS_EIIB"/>
    <property type="match status" value="1"/>
</dbReference>
<keyword evidence="6" id="KW-0598">Phosphotransferase system</keyword>
<evidence type="ECO:0000256" key="3">
    <source>
        <dbReference type="ARBA" id="ARBA00022475"/>
    </source>
</evidence>
<accession>A0A3G5FHJ7</accession>
<evidence type="ECO:0000256" key="12">
    <source>
        <dbReference type="SAM" id="Phobius"/>
    </source>
</evidence>
<keyword evidence="9 12" id="KW-1133">Transmembrane helix</keyword>
<keyword evidence="7 12" id="KW-0812">Transmembrane</keyword>
<keyword evidence="2" id="KW-0813">Transport</keyword>
<dbReference type="PROSITE" id="PS51098">
    <property type="entry name" value="PTS_EIIB_TYPE_1"/>
    <property type="match status" value="1"/>
</dbReference>
<name>A0A3G5FHJ7_TETHA</name>
<evidence type="ECO:0000313" key="15">
    <source>
        <dbReference type="EMBL" id="AYW49810.1"/>
    </source>
</evidence>
<feature type="transmembrane region" description="Helical" evidence="12">
    <location>
        <begin position="338"/>
        <end position="356"/>
    </location>
</feature>
<dbReference type="InterPro" id="IPR001996">
    <property type="entry name" value="PTS_IIB_1"/>
</dbReference>
<dbReference type="AlphaFoldDB" id="A0A3G5FHJ7"/>
<evidence type="ECO:0000256" key="11">
    <source>
        <dbReference type="PROSITE-ProRule" id="PRU00421"/>
    </source>
</evidence>
<feature type="transmembrane region" description="Helical" evidence="12">
    <location>
        <begin position="202"/>
        <end position="221"/>
    </location>
</feature>
<reference evidence="15 16" key="1">
    <citation type="journal article" date="2012" name="Int. J. Syst. Evol. Microbiol.">
        <title>Characterization of Tetragenococcus strains from sugar thick juice reveals a novel species, Tetragenococcus osmophilus sp. nov., and divides Tetragenococcus halophilus into two subspecies, T. halophilus subsp. halophilus subsp. nov. and T. halophilus subsp. flandriensis subsp. nov.</title>
        <authorList>
            <person name="Juste A."/>
            <person name="Van Trappen S."/>
            <person name="Verreth C."/>
            <person name="Cleenwerck I."/>
            <person name="De Vos P."/>
            <person name="Lievens B."/>
            <person name="Willems K.A."/>
        </authorList>
    </citation>
    <scope>NUCLEOTIDE SEQUENCE [LARGE SCALE GENOMIC DNA]</scope>
    <source>
        <strain evidence="15 16">LMG 26042</strain>
    </source>
</reference>
<dbReference type="Proteomes" id="UP000280475">
    <property type="component" value="Chromosome"/>
</dbReference>
<feature type="domain" description="PTS EIIB type-1" evidence="13">
    <location>
        <begin position="454"/>
        <end position="531"/>
    </location>
</feature>
<dbReference type="GO" id="GO:0009401">
    <property type="term" value="P:phosphoenolpyruvate-dependent sugar phosphotransferase system"/>
    <property type="evidence" value="ECO:0007669"/>
    <property type="project" value="UniProtKB-KW"/>
</dbReference>